<accession>A0ACA9LD61</accession>
<organism evidence="1 2">
    <name type="scientific">Acaulospora colombiana</name>
    <dbReference type="NCBI Taxonomy" id="27376"/>
    <lineage>
        <taxon>Eukaryota</taxon>
        <taxon>Fungi</taxon>
        <taxon>Fungi incertae sedis</taxon>
        <taxon>Mucoromycota</taxon>
        <taxon>Glomeromycotina</taxon>
        <taxon>Glomeromycetes</taxon>
        <taxon>Diversisporales</taxon>
        <taxon>Acaulosporaceae</taxon>
        <taxon>Acaulospora</taxon>
    </lineage>
</organism>
<comment type="caution">
    <text evidence="1">The sequence shown here is derived from an EMBL/GenBank/DDBJ whole genome shotgun (WGS) entry which is preliminary data.</text>
</comment>
<protein>
    <submittedName>
        <fullName evidence="1">13043_t:CDS:1</fullName>
    </submittedName>
</protein>
<evidence type="ECO:0000313" key="1">
    <source>
        <dbReference type="EMBL" id="CAG8521919.1"/>
    </source>
</evidence>
<keyword evidence="2" id="KW-1185">Reference proteome</keyword>
<evidence type="ECO:0000313" key="2">
    <source>
        <dbReference type="Proteomes" id="UP000789525"/>
    </source>
</evidence>
<sequence length="288" mass="32777">MTRSILALDVTKTRTSRRSSKSSITSSTSNPPSIPTSPTTKSSGAVNKSDRNPRSPSIDYELNDALRSLVDELCDIFVDARQRGMNEAQTVELLHNYFKLQNQDPSQIFEWLQNNTHKNEYTTILGYFYDQGIANARNQRKAYCLYLSAAKKGYNLAQDLLGDCYYSGQGTTRDRDMAFEWYHKAADNGCTGSQFSLGICYAVGQNDTYHISRIYKVSKQANDHDGVVANTKFQYPEVGNREGRDNEFHNEEGIWNNAARRKEENPHGDSIEKEDWKDYSEGVMVNIW</sequence>
<gene>
    <name evidence="1" type="ORF">ACOLOM_LOCUS3696</name>
</gene>
<dbReference type="Proteomes" id="UP000789525">
    <property type="component" value="Unassembled WGS sequence"/>
</dbReference>
<name>A0ACA9LD61_9GLOM</name>
<proteinExistence type="predicted"/>
<dbReference type="EMBL" id="CAJVPT010005604">
    <property type="protein sequence ID" value="CAG8521919.1"/>
    <property type="molecule type" value="Genomic_DNA"/>
</dbReference>
<reference evidence="1" key="1">
    <citation type="submission" date="2021-06" db="EMBL/GenBank/DDBJ databases">
        <authorList>
            <person name="Kallberg Y."/>
            <person name="Tangrot J."/>
            <person name="Rosling A."/>
        </authorList>
    </citation>
    <scope>NUCLEOTIDE SEQUENCE</scope>
    <source>
        <strain evidence="1">CL356</strain>
    </source>
</reference>